<evidence type="ECO:0000256" key="1">
    <source>
        <dbReference type="SAM" id="MobiDB-lite"/>
    </source>
</evidence>
<organism evidence="2 3">
    <name type="scientific">Datura stramonium</name>
    <name type="common">Jimsonweed</name>
    <name type="synonym">Common thornapple</name>
    <dbReference type="NCBI Taxonomy" id="4076"/>
    <lineage>
        <taxon>Eukaryota</taxon>
        <taxon>Viridiplantae</taxon>
        <taxon>Streptophyta</taxon>
        <taxon>Embryophyta</taxon>
        <taxon>Tracheophyta</taxon>
        <taxon>Spermatophyta</taxon>
        <taxon>Magnoliopsida</taxon>
        <taxon>eudicotyledons</taxon>
        <taxon>Gunneridae</taxon>
        <taxon>Pentapetalae</taxon>
        <taxon>asterids</taxon>
        <taxon>lamiids</taxon>
        <taxon>Solanales</taxon>
        <taxon>Solanaceae</taxon>
        <taxon>Solanoideae</taxon>
        <taxon>Datureae</taxon>
        <taxon>Datura</taxon>
    </lineage>
</organism>
<feature type="compositionally biased region" description="Polar residues" evidence="1">
    <location>
        <begin position="28"/>
        <end position="48"/>
    </location>
</feature>
<comment type="caution">
    <text evidence="2">The sequence shown here is derived from an EMBL/GenBank/DDBJ whole genome shotgun (WGS) entry which is preliminary data.</text>
</comment>
<keyword evidence="3" id="KW-1185">Reference proteome</keyword>
<evidence type="ECO:0000313" key="2">
    <source>
        <dbReference type="EMBL" id="MCD9643073.1"/>
    </source>
</evidence>
<protein>
    <submittedName>
        <fullName evidence="2">Uncharacterized protein</fullName>
    </submittedName>
</protein>
<name>A0ABS8VA67_DATST</name>
<feature type="non-terminal residue" evidence="2">
    <location>
        <position position="72"/>
    </location>
</feature>
<dbReference type="EMBL" id="JACEIK010003774">
    <property type="protein sequence ID" value="MCD9643073.1"/>
    <property type="molecule type" value="Genomic_DNA"/>
</dbReference>
<proteinExistence type="predicted"/>
<evidence type="ECO:0000313" key="3">
    <source>
        <dbReference type="Proteomes" id="UP000823775"/>
    </source>
</evidence>
<dbReference type="Proteomes" id="UP000823775">
    <property type="component" value="Unassembled WGS sequence"/>
</dbReference>
<accession>A0ABS8VA67</accession>
<gene>
    <name evidence="2" type="ORF">HAX54_030193</name>
</gene>
<sequence length="72" mass="7992">MIISLDEKQPLETQAEVGEGRKTLVTLRKSTSSQRPNTGASRISQGPNTGIFMIPKPSNFTLCELQEIQFLE</sequence>
<reference evidence="2 3" key="1">
    <citation type="journal article" date="2021" name="BMC Genomics">
        <title>Datura genome reveals duplications of psychoactive alkaloid biosynthetic genes and high mutation rate following tissue culture.</title>
        <authorList>
            <person name="Rajewski A."/>
            <person name="Carter-House D."/>
            <person name="Stajich J."/>
            <person name="Litt A."/>
        </authorList>
    </citation>
    <scope>NUCLEOTIDE SEQUENCE [LARGE SCALE GENOMIC DNA]</scope>
    <source>
        <strain evidence="2">AR-01</strain>
    </source>
</reference>
<feature type="region of interest" description="Disordered" evidence="1">
    <location>
        <begin position="28"/>
        <end position="49"/>
    </location>
</feature>